<dbReference type="InterPro" id="IPR000182">
    <property type="entry name" value="GNAT_dom"/>
</dbReference>
<evidence type="ECO:0000313" key="2">
    <source>
        <dbReference type="EMBL" id="SDD36802.1"/>
    </source>
</evidence>
<feature type="domain" description="N-acetyltransferase" evidence="1">
    <location>
        <begin position="1"/>
        <end position="149"/>
    </location>
</feature>
<gene>
    <name evidence="2" type="ORF">SAMN04488509_102184</name>
</gene>
<dbReference type="AlphaFoldDB" id="A0A1G6U5V1"/>
<dbReference type="Gene3D" id="3.40.630.30">
    <property type="match status" value="1"/>
</dbReference>
<dbReference type="Pfam" id="PF00583">
    <property type="entry name" value="Acetyltransf_1"/>
    <property type="match status" value="1"/>
</dbReference>
<sequence>MHCFQAHTDRADEIAQLVESSFTASEGEREGRLIGKLAFDLLRQTPTEDRLAYVAEDAGQLVGAIVFSRLRYPQDSRQVFVLAPVAVATARQHQGIGLQLLRFGLQALREHGVDAVLTYGDPNYYCKVGFQPLREDEVQAPFPLQMPHGWQGQSLREAPLLPLPGPCRCVEALNDPVFW</sequence>
<dbReference type="RefSeq" id="WP_091239904.1">
    <property type="nucleotide sequence ID" value="NZ_FNAG01000002.1"/>
</dbReference>
<dbReference type="STRING" id="265719.SAMN04488509_102184"/>
<organism evidence="2 3">
    <name type="scientific">Aquimonas voraii</name>
    <dbReference type="NCBI Taxonomy" id="265719"/>
    <lineage>
        <taxon>Bacteria</taxon>
        <taxon>Pseudomonadati</taxon>
        <taxon>Pseudomonadota</taxon>
        <taxon>Gammaproteobacteria</taxon>
        <taxon>Lysobacterales</taxon>
        <taxon>Lysobacteraceae</taxon>
        <taxon>Aquimonas</taxon>
    </lineage>
</organism>
<accession>A0A1G6U5V1</accession>
<dbReference type="PROSITE" id="PS51186">
    <property type="entry name" value="GNAT"/>
    <property type="match status" value="1"/>
</dbReference>
<keyword evidence="3" id="KW-1185">Reference proteome</keyword>
<evidence type="ECO:0000313" key="3">
    <source>
        <dbReference type="Proteomes" id="UP000199603"/>
    </source>
</evidence>
<dbReference type="OrthoDB" id="9797178at2"/>
<evidence type="ECO:0000259" key="1">
    <source>
        <dbReference type="PROSITE" id="PS51186"/>
    </source>
</evidence>
<dbReference type="GO" id="GO:0016747">
    <property type="term" value="F:acyltransferase activity, transferring groups other than amino-acyl groups"/>
    <property type="evidence" value="ECO:0007669"/>
    <property type="project" value="InterPro"/>
</dbReference>
<proteinExistence type="predicted"/>
<protein>
    <submittedName>
        <fullName evidence="2">Predicted N-acetyltransferase YhbS</fullName>
    </submittedName>
</protein>
<reference evidence="2 3" key="1">
    <citation type="submission" date="2016-10" db="EMBL/GenBank/DDBJ databases">
        <authorList>
            <person name="de Groot N.N."/>
        </authorList>
    </citation>
    <scope>NUCLEOTIDE SEQUENCE [LARGE SCALE GENOMIC DNA]</scope>
    <source>
        <strain evidence="2 3">DSM 16957</strain>
    </source>
</reference>
<dbReference type="SUPFAM" id="SSF55729">
    <property type="entry name" value="Acyl-CoA N-acyltransferases (Nat)"/>
    <property type="match status" value="1"/>
</dbReference>
<dbReference type="InterPro" id="IPR016181">
    <property type="entry name" value="Acyl_CoA_acyltransferase"/>
</dbReference>
<dbReference type="CDD" id="cd04301">
    <property type="entry name" value="NAT_SF"/>
    <property type="match status" value="1"/>
</dbReference>
<keyword evidence="2" id="KW-0808">Transferase</keyword>
<dbReference type="Proteomes" id="UP000199603">
    <property type="component" value="Unassembled WGS sequence"/>
</dbReference>
<name>A0A1G6U5V1_9GAMM</name>
<dbReference type="EMBL" id="FNAG01000002">
    <property type="protein sequence ID" value="SDD36802.1"/>
    <property type="molecule type" value="Genomic_DNA"/>
</dbReference>